<dbReference type="Proteomes" id="UP000317863">
    <property type="component" value="Unassembled WGS sequence"/>
</dbReference>
<proteinExistence type="inferred from homology"/>
<dbReference type="GO" id="GO:0046933">
    <property type="term" value="F:proton-transporting ATP synthase activity, rotational mechanism"/>
    <property type="evidence" value="ECO:0007669"/>
    <property type="project" value="UniProtKB-UniRule"/>
</dbReference>
<evidence type="ECO:0000256" key="4">
    <source>
        <dbReference type="HAMAP-Rule" id="MF_00312"/>
    </source>
</evidence>
<dbReference type="InterPro" id="IPR008218">
    <property type="entry name" value="ATPase_V1-cplx_f_g_su"/>
</dbReference>
<dbReference type="HAMAP" id="MF_00312">
    <property type="entry name" value="ATP_synth_F_arch"/>
    <property type="match status" value="1"/>
</dbReference>
<dbReference type="SUPFAM" id="SSF159468">
    <property type="entry name" value="AtpF-like"/>
    <property type="match status" value="1"/>
</dbReference>
<name>A0A544QU66_9FIRM</name>
<dbReference type="NCBIfam" id="NF002384">
    <property type="entry name" value="PRK01395.1"/>
    <property type="match status" value="1"/>
</dbReference>
<accession>A0A544QU66</accession>
<dbReference type="Gene3D" id="3.40.50.10580">
    <property type="entry name" value="ATPase, V1 complex, subunit F"/>
    <property type="match status" value="1"/>
</dbReference>
<comment type="function">
    <text evidence="4">Produces ATP from ADP in the presence of a proton gradient across the membrane.</text>
</comment>
<dbReference type="GO" id="GO:0005524">
    <property type="term" value="F:ATP binding"/>
    <property type="evidence" value="ECO:0007669"/>
    <property type="project" value="UniProtKB-UniRule"/>
</dbReference>
<keyword evidence="2 4" id="KW-0813">Transport</keyword>
<keyword evidence="3 4" id="KW-0406">Ion transport</keyword>
<dbReference type="GO" id="GO:0042777">
    <property type="term" value="P:proton motive force-driven plasma membrane ATP synthesis"/>
    <property type="evidence" value="ECO:0007669"/>
    <property type="project" value="UniProtKB-UniRule"/>
</dbReference>
<comment type="caution">
    <text evidence="5">The sequence shown here is derived from an EMBL/GenBank/DDBJ whole genome shotgun (WGS) entry which is preliminary data.</text>
</comment>
<dbReference type="RefSeq" id="WP_142536335.1">
    <property type="nucleotide sequence ID" value="NZ_SGJB01000013.1"/>
</dbReference>
<dbReference type="InterPro" id="IPR036906">
    <property type="entry name" value="ATPase_V1_fsu_sf"/>
</dbReference>
<evidence type="ECO:0000256" key="2">
    <source>
        <dbReference type="ARBA" id="ARBA00022448"/>
    </source>
</evidence>
<evidence type="ECO:0000313" key="5">
    <source>
        <dbReference type="EMBL" id="TQQ84214.1"/>
    </source>
</evidence>
<dbReference type="GO" id="GO:0046961">
    <property type="term" value="F:proton-transporting ATPase activity, rotational mechanism"/>
    <property type="evidence" value="ECO:0007669"/>
    <property type="project" value="InterPro"/>
</dbReference>
<comment type="similarity">
    <text evidence="1 4">Belongs to the V-ATPase F subunit family.</text>
</comment>
<sequence length="107" mass="11266">MYKIGVIGDRDSVIGFKAVGLDTFPCSGAAEAKKVLEELVAEESYAIIYITEGLCKDMTEEIDSYKSLITPAIIPIPGIEGSLGIGIAGVKKNVEKAVGADILFGDN</sequence>
<evidence type="ECO:0000313" key="6">
    <source>
        <dbReference type="Proteomes" id="UP000317863"/>
    </source>
</evidence>
<keyword evidence="4" id="KW-0066">ATP synthesis</keyword>
<dbReference type="Pfam" id="PF01990">
    <property type="entry name" value="ATP-synt_F"/>
    <property type="match status" value="1"/>
</dbReference>
<gene>
    <name evidence="4" type="primary">atpF</name>
    <name evidence="5" type="ORF">EXD82_07705</name>
</gene>
<dbReference type="OrthoDB" id="5311at2"/>
<keyword evidence="6" id="KW-1185">Reference proteome</keyword>
<organism evidence="5 6">
    <name type="scientific">Peptacetobacter hominis</name>
    <dbReference type="NCBI Taxonomy" id="2743610"/>
    <lineage>
        <taxon>Bacteria</taxon>
        <taxon>Bacillati</taxon>
        <taxon>Bacillota</taxon>
        <taxon>Clostridia</taxon>
        <taxon>Peptostreptococcales</taxon>
        <taxon>Peptostreptococcaceae</taxon>
        <taxon>Peptacetobacter</taxon>
    </lineage>
</organism>
<evidence type="ECO:0000256" key="3">
    <source>
        <dbReference type="ARBA" id="ARBA00023065"/>
    </source>
</evidence>
<protein>
    <recommendedName>
        <fullName evidence="4">V-type ATP synthase subunit F</fullName>
    </recommendedName>
    <alternativeName>
        <fullName evidence="4">V-ATPase subunit F</fullName>
    </alternativeName>
</protein>
<keyword evidence="4" id="KW-0375">Hydrogen ion transport</keyword>
<dbReference type="InterPro" id="IPR022944">
    <property type="entry name" value="ATPase_V1-cplx_fsu_bac/arc"/>
</dbReference>
<dbReference type="AlphaFoldDB" id="A0A544QU66"/>
<dbReference type="EMBL" id="SGJB01000013">
    <property type="protein sequence ID" value="TQQ84214.1"/>
    <property type="molecule type" value="Genomic_DNA"/>
</dbReference>
<reference evidence="5 6" key="1">
    <citation type="submission" date="2019-02" db="EMBL/GenBank/DDBJ databases">
        <title>Peptostreptococcaceae bacterium ZHW00191 nov., a new bacterium isolated from the human gut.</title>
        <authorList>
            <person name="Zhou H.-W."/>
            <person name="Chen X.-J."/>
        </authorList>
    </citation>
    <scope>NUCLEOTIDE SEQUENCE [LARGE SCALE GENOMIC DNA]</scope>
    <source>
        <strain evidence="5 6">ZHW00191</strain>
    </source>
</reference>
<evidence type="ECO:0000256" key="1">
    <source>
        <dbReference type="ARBA" id="ARBA00010148"/>
    </source>
</evidence>